<dbReference type="AlphaFoldDB" id="A0A9P9ITF2"/>
<accession>A0A9P9ITF2</accession>
<dbReference type="Proteomes" id="UP000717696">
    <property type="component" value="Unassembled WGS sequence"/>
</dbReference>
<feature type="compositionally biased region" description="Polar residues" evidence="1">
    <location>
        <begin position="11"/>
        <end position="37"/>
    </location>
</feature>
<evidence type="ECO:0000256" key="1">
    <source>
        <dbReference type="SAM" id="MobiDB-lite"/>
    </source>
</evidence>
<sequence>MPEAPRYTGFLTPNSRTKTPPSKYTKNRPIFQSNRNRMALQTPQEMARHPGLDERRALKNRLQPWASDSASDQLGVLVGAAQPNGEPRFPPSYWSHDWIHPPAQPCSQPVLSDGHGSSASLVELRWRAGGWVPAIHGSRLLHLGRPCQAGTRLGRRLSGGRHLLRPDSEHHLPKPTLETIVQNFLPVFRYSFSPFLPRQENMTYSSTAIARKDRPMSLSITNEQDPVILATCPMSFVADVYAQKFVEPHFSGGNGDTDKLLIKPEQETSNGTKKWKQPLVAYHCNSTWAHKTTATFEFNGGFLDDTVLSLDLENEPALENITKSTELGIQATVVLDIKNKTIGDATNAAIVFGNRVASNGAELEGFETNNTTVLGLGLCLVLARWSPSLVTWDSLTRNIWTIYKARPRSRKLSR</sequence>
<dbReference type="OrthoDB" id="5053306at2759"/>
<dbReference type="EMBL" id="JAGMUU010000017">
    <property type="protein sequence ID" value="KAH7134718.1"/>
    <property type="molecule type" value="Genomic_DNA"/>
</dbReference>
<evidence type="ECO:0000313" key="3">
    <source>
        <dbReference type="Proteomes" id="UP000717696"/>
    </source>
</evidence>
<reference evidence="2" key="1">
    <citation type="journal article" date="2021" name="Nat. Commun.">
        <title>Genetic determinants of endophytism in the Arabidopsis root mycobiome.</title>
        <authorList>
            <person name="Mesny F."/>
            <person name="Miyauchi S."/>
            <person name="Thiergart T."/>
            <person name="Pickel B."/>
            <person name="Atanasova L."/>
            <person name="Karlsson M."/>
            <person name="Huettel B."/>
            <person name="Barry K.W."/>
            <person name="Haridas S."/>
            <person name="Chen C."/>
            <person name="Bauer D."/>
            <person name="Andreopoulos W."/>
            <person name="Pangilinan J."/>
            <person name="LaButti K."/>
            <person name="Riley R."/>
            <person name="Lipzen A."/>
            <person name="Clum A."/>
            <person name="Drula E."/>
            <person name="Henrissat B."/>
            <person name="Kohler A."/>
            <person name="Grigoriev I.V."/>
            <person name="Martin F.M."/>
            <person name="Hacquard S."/>
        </authorList>
    </citation>
    <scope>NUCLEOTIDE SEQUENCE</scope>
    <source>
        <strain evidence="2">MPI-CAGE-AT-0021</strain>
    </source>
</reference>
<feature type="region of interest" description="Disordered" evidence="1">
    <location>
        <begin position="1"/>
        <end position="37"/>
    </location>
</feature>
<comment type="caution">
    <text evidence="2">The sequence shown here is derived from an EMBL/GenBank/DDBJ whole genome shotgun (WGS) entry which is preliminary data.</text>
</comment>
<gene>
    <name evidence="2" type="ORF">B0J13DRAFT_88665</name>
</gene>
<organism evidence="2 3">
    <name type="scientific">Dactylonectria estremocensis</name>
    <dbReference type="NCBI Taxonomy" id="1079267"/>
    <lineage>
        <taxon>Eukaryota</taxon>
        <taxon>Fungi</taxon>
        <taxon>Dikarya</taxon>
        <taxon>Ascomycota</taxon>
        <taxon>Pezizomycotina</taxon>
        <taxon>Sordariomycetes</taxon>
        <taxon>Hypocreomycetidae</taxon>
        <taxon>Hypocreales</taxon>
        <taxon>Nectriaceae</taxon>
        <taxon>Dactylonectria</taxon>
    </lineage>
</organism>
<keyword evidence="3" id="KW-1185">Reference proteome</keyword>
<proteinExistence type="predicted"/>
<name>A0A9P9ITF2_9HYPO</name>
<protein>
    <submittedName>
        <fullName evidence="2">Uncharacterized protein</fullName>
    </submittedName>
</protein>
<evidence type="ECO:0000313" key="2">
    <source>
        <dbReference type="EMBL" id="KAH7134718.1"/>
    </source>
</evidence>